<dbReference type="PROSITE" id="PS50090">
    <property type="entry name" value="MYB_LIKE"/>
    <property type="match status" value="1"/>
</dbReference>
<feature type="domain" description="Myb-like" evidence="2">
    <location>
        <begin position="77"/>
        <end position="129"/>
    </location>
</feature>
<feature type="domain" description="HTH myb-type" evidence="3">
    <location>
        <begin position="77"/>
        <end position="133"/>
    </location>
</feature>
<keyword evidence="5" id="KW-1185">Reference proteome</keyword>
<dbReference type="RefSeq" id="XP_066072546.1">
    <property type="nucleotide sequence ID" value="XM_066216449.1"/>
</dbReference>
<reference evidence="4 5" key="1">
    <citation type="submission" date="2024-01" db="EMBL/GenBank/DDBJ databases">
        <title>Comparative genomics of Cryptococcus and Kwoniella reveals pathogenesis evolution and contrasting modes of karyotype evolution via chromosome fusion or intercentromeric recombination.</title>
        <authorList>
            <person name="Coelho M.A."/>
            <person name="David-Palma M."/>
            <person name="Shea T."/>
            <person name="Bowers K."/>
            <person name="McGinley-Smith S."/>
            <person name="Mohammad A.W."/>
            <person name="Gnirke A."/>
            <person name="Yurkov A.M."/>
            <person name="Nowrousian M."/>
            <person name="Sun S."/>
            <person name="Cuomo C.A."/>
            <person name="Heitman J."/>
        </authorList>
    </citation>
    <scope>NUCLEOTIDE SEQUENCE [LARGE SCALE GENOMIC DNA]</scope>
    <source>
        <strain evidence="4 5">CBS 6074</strain>
    </source>
</reference>
<accession>A0AAX4JMZ7</accession>
<feature type="compositionally biased region" description="Basic and acidic residues" evidence="1">
    <location>
        <begin position="65"/>
        <end position="76"/>
    </location>
</feature>
<feature type="region of interest" description="Disordered" evidence="1">
    <location>
        <begin position="19"/>
        <end position="87"/>
    </location>
</feature>
<dbReference type="SUPFAM" id="SSF46689">
    <property type="entry name" value="Homeodomain-like"/>
    <property type="match status" value="1"/>
</dbReference>
<evidence type="ECO:0000259" key="3">
    <source>
        <dbReference type="PROSITE" id="PS51294"/>
    </source>
</evidence>
<evidence type="ECO:0000259" key="2">
    <source>
        <dbReference type="PROSITE" id="PS50090"/>
    </source>
</evidence>
<dbReference type="AlphaFoldDB" id="A0AAX4JMZ7"/>
<feature type="compositionally biased region" description="Basic residues" evidence="1">
    <location>
        <begin position="36"/>
        <end position="46"/>
    </location>
</feature>
<dbReference type="GeneID" id="91091321"/>
<dbReference type="PROSITE" id="PS51294">
    <property type="entry name" value="HTH_MYB"/>
    <property type="match status" value="1"/>
</dbReference>
<protein>
    <recommendedName>
        <fullName evidence="6">Myb-like domain-containing protein</fullName>
    </recommendedName>
</protein>
<name>A0AAX4JMZ7_9TREE</name>
<dbReference type="Gene3D" id="1.10.10.60">
    <property type="entry name" value="Homeodomain-like"/>
    <property type="match status" value="1"/>
</dbReference>
<dbReference type="SMART" id="SM00717">
    <property type="entry name" value="SANT"/>
    <property type="match status" value="1"/>
</dbReference>
<proteinExistence type="predicted"/>
<sequence length="142" mass="16219">MPKIINDNYEIISISSDQGSVTSLDEYLPSPSPTPKKTHKGRKRSLKSNSPMSPSPIKKSRKGRPKGENNKEEKGGKNNRKTGSWTKEEVRDLWNALELLPVKVRWDDIAERVPGRDKLSCQNKWRYDMLPKIQAFIETLGN</sequence>
<dbReference type="EMBL" id="CP144098">
    <property type="protein sequence ID" value="WWC85783.1"/>
    <property type="molecule type" value="Genomic_DNA"/>
</dbReference>
<evidence type="ECO:0000313" key="4">
    <source>
        <dbReference type="EMBL" id="WWC85783.1"/>
    </source>
</evidence>
<dbReference type="Pfam" id="PF00249">
    <property type="entry name" value="Myb_DNA-binding"/>
    <property type="match status" value="1"/>
</dbReference>
<evidence type="ECO:0000313" key="5">
    <source>
        <dbReference type="Proteomes" id="UP001355207"/>
    </source>
</evidence>
<dbReference type="InterPro" id="IPR017930">
    <property type="entry name" value="Myb_dom"/>
</dbReference>
<organism evidence="4 5">
    <name type="scientific">Kwoniella dendrophila CBS 6074</name>
    <dbReference type="NCBI Taxonomy" id="1295534"/>
    <lineage>
        <taxon>Eukaryota</taxon>
        <taxon>Fungi</taxon>
        <taxon>Dikarya</taxon>
        <taxon>Basidiomycota</taxon>
        <taxon>Agaricomycotina</taxon>
        <taxon>Tremellomycetes</taxon>
        <taxon>Tremellales</taxon>
        <taxon>Cryptococcaceae</taxon>
        <taxon>Kwoniella</taxon>
    </lineage>
</organism>
<dbReference type="CDD" id="cd00167">
    <property type="entry name" value="SANT"/>
    <property type="match status" value="1"/>
</dbReference>
<dbReference type="InterPro" id="IPR001005">
    <property type="entry name" value="SANT/Myb"/>
</dbReference>
<dbReference type="InterPro" id="IPR009057">
    <property type="entry name" value="Homeodomain-like_sf"/>
</dbReference>
<evidence type="ECO:0008006" key="6">
    <source>
        <dbReference type="Google" id="ProtNLM"/>
    </source>
</evidence>
<dbReference type="Proteomes" id="UP001355207">
    <property type="component" value="Chromosome 1"/>
</dbReference>
<evidence type="ECO:0000256" key="1">
    <source>
        <dbReference type="SAM" id="MobiDB-lite"/>
    </source>
</evidence>
<gene>
    <name evidence="4" type="ORF">L201_000649</name>
</gene>